<evidence type="ECO:0000256" key="3">
    <source>
        <dbReference type="ARBA" id="ARBA00023152"/>
    </source>
</evidence>
<keyword evidence="3" id="KW-0324">Glycolysis</keyword>
<dbReference type="EC" id="5.4.2.11" evidence="2"/>
<organism evidence="7 8">
    <name type="scientific">Calidifontibacter indicus</name>
    <dbReference type="NCBI Taxonomy" id="419650"/>
    <lineage>
        <taxon>Bacteria</taxon>
        <taxon>Bacillati</taxon>
        <taxon>Actinomycetota</taxon>
        <taxon>Actinomycetes</taxon>
        <taxon>Micrococcales</taxon>
        <taxon>Dermacoccaceae</taxon>
        <taxon>Calidifontibacter</taxon>
    </lineage>
</organism>
<feature type="active site" description="Tele-phosphohistidine intermediate" evidence="5">
    <location>
        <position position="24"/>
    </location>
</feature>
<keyword evidence="4" id="KW-0413">Isomerase</keyword>
<feature type="binding site" evidence="6">
    <location>
        <position position="73"/>
    </location>
    <ligand>
        <name>substrate</name>
    </ligand>
</feature>
<feature type="active site" description="Proton donor/acceptor" evidence="5">
    <location>
        <position position="94"/>
    </location>
</feature>
<name>A0A3D9UZ32_9MICO</name>
<dbReference type="Proteomes" id="UP000256253">
    <property type="component" value="Unassembled WGS sequence"/>
</dbReference>
<evidence type="ECO:0000313" key="8">
    <source>
        <dbReference type="Proteomes" id="UP000256253"/>
    </source>
</evidence>
<dbReference type="PANTHER" id="PTHR11931">
    <property type="entry name" value="PHOSPHOGLYCERATE MUTASE"/>
    <property type="match status" value="1"/>
</dbReference>
<dbReference type="CDD" id="cd07067">
    <property type="entry name" value="HP_PGM_like"/>
    <property type="match status" value="1"/>
</dbReference>
<dbReference type="OrthoDB" id="4697614at2"/>
<dbReference type="InterPro" id="IPR013078">
    <property type="entry name" value="His_Pase_superF_clade-1"/>
</dbReference>
<dbReference type="InterPro" id="IPR029033">
    <property type="entry name" value="His_PPase_superfam"/>
</dbReference>
<dbReference type="SMART" id="SM00855">
    <property type="entry name" value="PGAM"/>
    <property type="match status" value="1"/>
</dbReference>
<accession>A0A3D9UZ32</accession>
<sequence length="213" mass="23097">MSHPASQPAANHVEVEHSIVLIRHGETEWSRSGQHTGTTDLPLLPEGEACARRAGELLAGMSFVAAFCSPLQRAVRTAELAGLRDVELAPELREWDYGGYEGLTTPQIREQTGDPTWEIFKDGTVPGDTPGESVWDVAARVSHVLAKVTPLLDEGNVALVAHGHSLRILASVFLQMSPRFGARLLLDAGSLSMLGFHHGQPTIQVWNRQTRGA</sequence>
<evidence type="ECO:0000256" key="1">
    <source>
        <dbReference type="ARBA" id="ARBA00006717"/>
    </source>
</evidence>
<dbReference type="RefSeq" id="WP_115923099.1">
    <property type="nucleotide sequence ID" value="NZ_QTUA01000001.1"/>
</dbReference>
<dbReference type="InterPro" id="IPR005952">
    <property type="entry name" value="Phosphogly_mut1"/>
</dbReference>
<dbReference type="Pfam" id="PF00300">
    <property type="entry name" value="His_Phos_1"/>
    <property type="match status" value="1"/>
</dbReference>
<evidence type="ECO:0000256" key="5">
    <source>
        <dbReference type="PIRSR" id="PIRSR613078-1"/>
    </source>
</evidence>
<gene>
    <name evidence="7" type="ORF">DFJ65_2272</name>
</gene>
<evidence type="ECO:0000313" key="7">
    <source>
        <dbReference type="EMBL" id="REF31224.1"/>
    </source>
</evidence>
<feature type="binding site" evidence="6">
    <location>
        <begin position="94"/>
        <end position="97"/>
    </location>
    <ligand>
        <name>substrate</name>
    </ligand>
</feature>
<comment type="caution">
    <text evidence="7">The sequence shown here is derived from an EMBL/GenBank/DDBJ whole genome shotgun (WGS) entry which is preliminary data.</text>
</comment>
<evidence type="ECO:0000256" key="4">
    <source>
        <dbReference type="ARBA" id="ARBA00023235"/>
    </source>
</evidence>
<dbReference type="GO" id="GO:0006096">
    <property type="term" value="P:glycolytic process"/>
    <property type="evidence" value="ECO:0007669"/>
    <property type="project" value="UniProtKB-KW"/>
</dbReference>
<reference evidence="7 8" key="1">
    <citation type="submission" date="2018-08" db="EMBL/GenBank/DDBJ databases">
        <title>Sequencing the genomes of 1000 actinobacteria strains.</title>
        <authorList>
            <person name="Klenk H.-P."/>
        </authorList>
    </citation>
    <scope>NUCLEOTIDE SEQUENCE [LARGE SCALE GENOMIC DNA]</scope>
    <source>
        <strain evidence="7 8">DSM 22967</strain>
    </source>
</reference>
<evidence type="ECO:0000256" key="6">
    <source>
        <dbReference type="PIRSR" id="PIRSR613078-2"/>
    </source>
</evidence>
<dbReference type="Gene3D" id="3.40.50.1240">
    <property type="entry name" value="Phosphoglycerate mutase-like"/>
    <property type="match status" value="1"/>
</dbReference>
<evidence type="ECO:0000256" key="2">
    <source>
        <dbReference type="ARBA" id="ARBA00012028"/>
    </source>
</evidence>
<protein>
    <recommendedName>
        <fullName evidence="2">phosphoglycerate mutase (2,3-diphosphoglycerate-dependent)</fullName>
        <ecNumber evidence="2">5.4.2.11</ecNumber>
    </recommendedName>
</protein>
<dbReference type="EMBL" id="QTUA01000001">
    <property type="protein sequence ID" value="REF31224.1"/>
    <property type="molecule type" value="Genomic_DNA"/>
</dbReference>
<dbReference type="AlphaFoldDB" id="A0A3D9UZ32"/>
<keyword evidence="8" id="KW-1185">Reference proteome</keyword>
<dbReference type="SUPFAM" id="SSF53254">
    <property type="entry name" value="Phosphoglycerate mutase-like"/>
    <property type="match status" value="1"/>
</dbReference>
<dbReference type="GO" id="GO:0004619">
    <property type="term" value="F:phosphoglycerate mutase activity"/>
    <property type="evidence" value="ECO:0007669"/>
    <property type="project" value="UniProtKB-EC"/>
</dbReference>
<feature type="binding site" evidence="6">
    <location>
        <begin position="36"/>
        <end position="37"/>
    </location>
    <ligand>
        <name>substrate</name>
    </ligand>
</feature>
<comment type="similarity">
    <text evidence="1">Belongs to the phosphoglycerate mutase family. BPG-dependent PGAM subfamily.</text>
</comment>
<proteinExistence type="inferred from homology"/>